<dbReference type="SUPFAM" id="SSF53756">
    <property type="entry name" value="UDP-Glycosyltransferase/glycogen phosphorylase"/>
    <property type="match status" value="1"/>
</dbReference>
<evidence type="ECO:0000256" key="2">
    <source>
        <dbReference type="ARBA" id="ARBA00022676"/>
    </source>
</evidence>
<accession>A0A1U7WB73</accession>
<dbReference type="eggNOG" id="KOG1192">
    <property type="taxonomic scope" value="Eukaryota"/>
</dbReference>
<sequence length="153" mass="16847">MLELGLLLHSKGFSITIAHTQFNSLNHSNHPYFSFLVIPDGFSKVQASSSNFISLLLALNGDIEVTLQERLAHLQQQSDGIVCIVSDSIMYKVAELANNLKIPSVILETSSASLSWTYAAFTRLETEGYFPLKDSIAEDLVPGLDPLRNHIGE</sequence>
<dbReference type="PANTHER" id="PTHR11926:SF1494">
    <property type="entry name" value="FLAVONOL 3-O-GLUCOSYLTRANSFERASE UGT76E12-RELATED"/>
    <property type="match status" value="1"/>
</dbReference>
<dbReference type="Gene3D" id="3.40.50.2000">
    <property type="entry name" value="Glycogen Phosphorylase B"/>
    <property type="match status" value="1"/>
</dbReference>
<dbReference type="RefSeq" id="XP_009771909.1">
    <property type="nucleotide sequence ID" value="XM_009773607.1"/>
</dbReference>
<keyword evidence="2" id="KW-0328">Glycosyltransferase</keyword>
<dbReference type="GO" id="GO:0080043">
    <property type="term" value="F:quercetin 3-O-glucosyltransferase activity"/>
    <property type="evidence" value="ECO:0007669"/>
    <property type="project" value="TreeGrafter"/>
</dbReference>
<protein>
    <submittedName>
        <fullName evidence="4">UDP-glucose iridoid glucosyltransferase-like</fullName>
    </submittedName>
</protein>
<reference evidence="3" key="1">
    <citation type="journal article" date="2013" name="Genome Biol.">
        <title>Reference genomes and transcriptomes of Nicotiana sylvestris and Nicotiana tomentosiformis.</title>
        <authorList>
            <person name="Sierro N."/>
            <person name="Battey J.N."/>
            <person name="Ouadi S."/>
            <person name="Bovet L."/>
            <person name="Goepfert S."/>
            <person name="Bakaher N."/>
            <person name="Peitsch M.C."/>
            <person name="Ivanov N.V."/>
        </authorList>
    </citation>
    <scope>NUCLEOTIDE SEQUENCE [LARGE SCALE GENOMIC DNA]</scope>
</reference>
<comment type="similarity">
    <text evidence="1">Belongs to the UDP-glycosyltransferase family.</text>
</comment>
<dbReference type="PANTHER" id="PTHR11926">
    <property type="entry name" value="GLUCOSYL/GLUCURONOSYL TRANSFERASES"/>
    <property type="match status" value="1"/>
</dbReference>
<evidence type="ECO:0000256" key="1">
    <source>
        <dbReference type="ARBA" id="ARBA00009995"/>
    </source>
</evidence>
<dbReference type="GO" id="GO:0080044">
    <property type="term" value="F:quercetin 7-O-glucosyltransferase activity"/>
    <property type="evidence" value="ECO:0007669"/>
    <property type="project" value="TreeGrafter"/>
</dbReference>
<keyword evidence="3" id="KW-1185">Reference proteome</keyword>
<dbReference type="STRING" id="4096.A0A1U7WB73"/>
<gene>
    <name evidence="4" type="primary">LOC104222377</name>
</gene>
<keyword evidence="2" id="KW-0808">Transferase</keyword>
<organism evidence="3 4">
    <name type="scientific">Nicotiana sylvestris</name>
    <name type="common">Wood tobacco</name>
    <name type="synonym">South American tobacco</name>
    <dbReference type="NCBI Taxonomy" id="4096"/>
    <lineage>
        <taxon>Eukaryota</taxon>
        <taxon>Viridiplantae</taxon>
        <taxon>Streptophyta</taxon>
        <taxon>Embryophyta</taxon>
        <taxon>Tracheophyta</taxon>
        <taxon>Spermatophyta</taxon>
        <taxon>Magnoliopsida</taxon>
        <taxon>eudicotyledons</taxon>
        <taxon>Gunneridae</taxon>
        <taxon>Pentapetalae</taxon>
        <taxon>asterids</taxon>
        <taxon>lamiids</taxon>
        <taxon>Solanales</taxon>
        <taxon>Solanaceae</taxon>
        <taxon>Nicotianoideae</taxon>
        <taxon>Nicotianeae</taxon>
        <taxon>Nicotiana</taxon>
    </lineage>
</organism>
<dbReference type="Proteomes" id="UP000189701">
    <property type="component" value="Unplaced"/>
</dbReference>
<evidence type="ECO:0000313" key="4">
    <source>
        <dbReference type="RefSeq" id="XP_009771909.1"/>
    </source>
</evidence>
<reference evidence="4" key="2">
    <citation type="submission" date="2025-08" db="UniProtKB">
        <authorList>
            <consortium name="RefSeq"/>
        </authorList>
    </citation>
    <scope>IDENTIFICATION</scope>
    <source>
        <tissue evidence="4">Leaf</tissue>
    </source>
</reference>
<proteinExistence type="inferred from homology"/>
<evidence type="ECO:0000313" key="3">
    <source>
        <dbReference type="Proteomes" id="UP000189701"/>
    </source>
</evidence>
<dbReference type="AlphaFoldDB" id="A0A1U7WB73"/>
<name>A0A1U7WB73_NICSY</name>